<feature type="coiled-coil region" evidence="1">
    <location>
        <begin position="38"/>
        <end position="65"/>
    </location>
</feature>
<organism evidence="2 3">
    <name type="scientific">Bacteroides caccae</name>
    <dbReference type="NCBI Taxonomy" id="47678"/>
    <lineage>
        <taxon>Bacteria</taxon>
        <taxon>Pseudomonadati</taxon>
        <taxon>Bacteroidota</taxon>
        <taxon>Bacteroidia</taxon>
        <taxon>Bacteroidales</taxon>
        <taxon>Bacteroidaceae</taxon>
        <taxon>Bacteroides</taxon>
    </lineage>
</organism>
<proteinExistence type="predicted"/>
<keyword evidence="1" id="KW-0175">Coiled coil</keyword>
<dbReference type="Proteomes" id="UP000095725">
    <property type="component" value="Unassembled WGS sequence"/>
</dbReference>
<dbReference type="EMBL" id="CZBL01000003">
    <property type="protein sequence ID" value="CUP85106.1"/>
    <property type="molecule type" value="Genomic_DNA"/>
</dbReference>
<evidence type="ECO:0000256" key="1">
    <source>
        <dbReference type="SAM" id="Coils"/>
    </source>
</evidence>
<protein>
    <submittedName>
        <fullName evidence="2">Uncharacterized protein</fullName>
    </submittedName>
</protein>
<evidence type="ECO:0000313" key="2">
    <source>
        <dbReference type="EMBL" id="CUP85106.1"/>
    </source>
</evidence>
<sequence>MTRYNLSEIMRTAHRTYKYVGKKQGKTFGEVLKSTWRLAKLDVARQEADAKRKAEEEKRQEALKSSKPAEVVRYNFIGEIYNRNSRGYMGSQYCGD</sequence>
<name>A0A174RLT9_9BACE</name>
<gene>
    <name evidence="2" type="ORF">ERS852558_01156</name>
</gene>
<dbReference type="RefSeq" id="WP_055256038.1">
    <property type="nucleotide sequence ID" value="NZ_CP081920.1"/>
</dbReference>
<evidence type="ECO:0000313" key="3">
    <source>
        <dbReference type="Proteomes" id="UP000095725"/>
    </source>
</evidence>
<accession>A0A174RLT9</accession>
<reference evidence="2 3" key="1">
    <citation type="submission" date="2015-09" db="EMBL/GenBank/DDBJ databases">
        <authorList>
            <consortium name="Pathogen Informatics"/>
        </authorList>
    </citation>
    <scope>NUCLEOTIDE SEQUENCE [LARGE SCALE GENOMIC DNA]</scope>
    <source>
        <strain evidence="2 3">2789STDY5834946</strain>
    </source>
</reference>
<dbReference type="AlphaFoldDB" id="A0A174RLT9"/>